<keyword evidence="1" id="KW-1185">Reference proteome</keyword>
<reference evidence="1" key="1">
    <citation type="journal article" date="2013" name="Genetics">
        <title>The draft genome and transcriptome of Panagrellus redivivus are shaped by the harsh demands of a free-living lifestyle.</title>
        <authorList>
            <person name="Srinivasan J."/>
            <person name="Dillman A.R."/>
            <person name="Macchietto M.G."/>
            <person name="Heikkinen L."/>
            <person name="Lakso M."/>
            <person name="Fracchia K.M."/>
            <person name="Antoshechkin I."/>
            <person name="Mortazavi A."/>
            <person name="Wong G."/>
            <person name="Sternberg P.W."/>
        </authorList>
    </citation>
    <scope>NUCLEOTIDE SEQUENCE [LARGE SCALE GENOMIC DNA]</scope>
    <source>
        <strain evidence="1">MT8872</strain>
    </source>
</reference>
<organism evidence="1 2">
    <name type="scientific">Panagrellus redivivus</name>
    <name type="common">Microworm</name>
    <dbReference type="NCBI Taxonomy" id="6233"/>
    <lineage>
        <taxon>Eukaryota</taxon>
        <taxon>Metazoa</taxon>
        <taxon>Ecdysozoa</taxon>
        <taxon>Nematoda</taxon>
        <taxon>Chromadorea</taxon>
        <taxon>Rhabditida</taxon>
        <taxon>Tylenchina</taxon>
        <taxon>Panagrolaimomorpha</taxon>
        <taxon>Panagrolaimoidea</taxon>
        <taxon>Panagrolaimidae</taxon>
        <taxon>Panagrellus</taxon>
    </lineage>
</organism>
<name>A0A7E4VVB3_PANRE</name>
<protein>
    <submittedName>
        <fullName evidence="2">Non-specific serine/threonine protein kinase</fullName>
    </submittedName>
</protein>
<accession>A0A7E4VVB3</accession>
<evidence type="ECO:0000313" key="1">
    <source>
        <dbReference type="Proteomes" id="UP000492821"/>
    </source>
</evidence>
<dbReference type="AlphaFoldDB" id="A0A7E4VVB3"/>
<dbReference type="WBParaSite" id="Pan_g3699.t1">
    <property type="protein sequence ID" value="Pan_g3699.t1"/>
    <property type="gene ID" value="Pan_g3699"/>
</dbReference>
<reference evidence="2" key="2">
    <citation type="submission" date="2020-10" db="UniProtKB">
        <authorList>
            <consortium name="WormBaseParasite"/>
        </authorList>
    </citation>
    <scope>IDENTIFICATION</scope>
</reference>
<proteinExistence type="predicted"/>
<sequence>MDPVLESLVTNAIQAKNPDGLIRYLAQLIAEQCQDEIDTALTRSMITSRSLSSSPGIASTVVERRLLQRRLRSAAKNVAATAKFRRFKEQILNSVAQAISKHHGRSTKSDSRPGTGFDTLFSMKDFSSDDDDDETILLTSFNLSQSLKLANPGELDQWIGKLTDAETSNAVKIESIKKLISMSALALYRSNSFVAFLNGDVMPLYENLQVFPMIFPLFSKLANTRDLTAFVMVFRHLQAHSRKIIESTTILVHNKIKFVDYVQQFFRLIPPICNRENRQNIKSVIDVFVLFFELPENFGTGNLLCFALLYACLDPSASAIGEIAHFYNFRQFFGEKWVKFGTECLPTLNNVEESNLPEGFFVPTGKVFKLWRAFIVSIGVLTLKYVDLSKDLDNAVIEKWFLGALKLTVKTGQKVTKLSSFVEKRLLKASEDLCFCDRLLQVVLSLQTSTLLPSGSLFCRILLNLLTYTSLPNASNNFSSIVITLTKDLLNNRRRASTSIAVKLIHKVLEPLSTSNDFVTAFSVQPYQPLLRSYLQPANTTFSEVVFKLGISTDKQLWRAFRGHSIIESPGFGLCQHAVMLTSDDKKVALRTVISYLQGSDGTTNMEDSAETGLNFINGASDDTPVTLTAIIIYPGLLLDAFRTFELENFFKEESAKAVERRNGSFFRRFAKLLKNINFGIECRNRLKFPMLLTYLLQKYCRSSQNHIIFDEFCIDSFGLLTAATLGAPSELFHVTESLINTANGLQRCKDRVRRLPDLTHGFYKRPHRLYSKERQQLSTAQVFRSKYGSNDPVTSSGTKAPSVNMLQWLGAVFDYAVYLNKAPTRQSAHRQAVHLRIPSITTESHPDWFLAAVFLASDCHPKLTSTVLRQIETPTCFWPNSFESTYEFIDTLSKSVWPHILEAFTGNPPISIKFLDLVNFVYSCGFGIIDFDTIEDYLRLLLTDENTDAPEKRVAQFYVSRLCQH</sequence>
<dbReference type="Proteomes" id="UP000492821">
    <property type="component" value="Unassembled WGS sequence"/>
</dbReference>
<evidence type="ECO:0000313" key="2">
    <source>
        <dbReference type="WBParaSite" id="Pan_g3699.t1"/>
    </source>
</evidence>